<gene>
    <name evidence="1" type="ORF">JYZ213_LOCUS2340</name>
</gene>
<sequence>MTTTLSPKYEPSTKRGETANSCVSFVPSTYDRNYGRHNKLYRCPRTPPDAVQFNRERKFILDCTAVSNLSNDYSRVNPKLGSVIPPYNAPKNRYLRFSGAPKTAGRLRQSNTHEPIVSRVHDHVNHYLSLRNQFGSGHSTDEIRGHTLFLNDIKPIVNYNGVFGYRRNTPSLRHRPTMGTKLDANNILSIGHDKRNIFHCQCKYNQLCRCHNQDKLCPCIKI</sequence>
<dbReference type="Pfam" id="PF15075">
    <property type="entry name" value="SPMAP1-like"/>
    <property type="match status" value="1"/>
</dbReference>
<organism evidence="1 2">
    <name type="scientific">Adineta steineri</name>
    <dbReference type="NCBI Taxonomy" id="433720"/>
    <lineage>
        <taxon>Eukaryota</taxon>
        <taxon>Metazoa</taxon>
        <taxon>Spiralia</taxon>
        <taxon>Gnathifera</taxon>
        <taxon>Rotifera</taxon>
        <taxon>Eurotatoria</taxon>
        <taxon>Bdelloidea</taxon>
        <taxon>Adinetida</taxon>
        <taxon>Adinetidae</taxon>
        <taxon>Adineta</taxon>
    </lineage>
</organism>
<comment type="caution">
    <text evidence="1">The sequence shown here is derived from an EMBL/GenBank/DDBJ whole genome shotgun (WGS) entry which is preliminary data.</text>
</comment>
<evidence type="ECO:0000313" key="1">
    <source>
        <dbReference type="EMBL" id="CAF0748651.1"/>
    </source>
</evidence>
<protein>
    <submittedName>
        <fullName evidence="1">Uncharacterized protein</fullName>
    </submittedName>
</protein>
<reference evidence="1" key="1">
    <citation type="submission" date="2021-02" db="EMBL/GenBank/DDBJ databases">
        <authorList>
            <person name="Nowell W R."/>
        </authorList>
    </citation>
    <scope>NUCLEOTIDE SEQUENCE</scope>
</reference>
<dbReference type="Proteomes" id="UP000663845">
    <property type="component" value="Unassembled WGS sequence"/>
</dbReference>
<dbReference type="PANTHER" id="PTHR34221">
    <property type="entry name" value="HYPOTHETICAL PROTEIN LOC691189"/>
    <property type="match status" value="1"/>
</dbReference>
<dbReference type="PANTHER" id="PTHR34221:SF4">
    <property type="entry name" value="CHROMOSOME LG9 OPEN READING FRAME, HUMAN C17ORF98"/>
    <property type="match status" value="1"/>
</dbReference>
<accession>A0A813PD13</accession>
<proteinExistence type="predicted"/>
<dbReference type="AlphaFoldDB" id="A0A813PD13"/>
<name>A0A813PD13_9BILA</name>
<evidence type="ECO:0000313" key="2">
    <source>
        <dbReference type="Proteomes" id="UP000663845"/>
    </source>
</evidence>
<dbReference type="EMBL" id="CAJNOG010000012">
    <property type="protein sequence ID" value="CAF0748651.1"/>
    <property type="molecule type" value="Genomic_DNA"/>
</dbReference>
<dbReference type="InterPro" id="IPR028027">
    <property type="entry name" value="SPMAP1"/>
</dbReference>